<evidence type="ECO:0000259" key="6">
    <source>
        <dbReference type="PROSITE" id="PS50011"/>
    </source>
</evidence>
<dbReference type="PROSITE" id="PS00108">
    <property type="entry name" value="PROTEIN_KINASE_ST"/>
    <property type="match status" value="1"/>
</dbReference>
<evidence type="ECO:0000256" key="5">
    <source>
        <dbReference type="SAM" id="MobiDB-lite"/>
    </source>
</evidence>
<evidence type="ECO:0000256" key="4">
    <source>
        <dbReference type="ARBA" id="ARBA00022840"/>
    </source>
</evidence>
<dbReference type="OMA" id="ISMAYDV"/>
<keyword evidence="2" id="KW-0547">Nucleotide-binding</keyword>
<dbReference type="FunFam" id="3.30.200.20:FF:000180">
    <property type="entry name" value="serine/threonine-protein kinase STY46-like"/>
    <property type="match status" value="1"/>
</dbReference>
<feature type="domain" description="Protein kinase" evidence="6">
    <location>
        <begin position="556"/>
        <end position="821"/>
    </location>
</feature>
<dbReference type="Proteomes" id="UP000594263">
    <property type="component" value="Unplaced"/>
</dbReference>
<protein>
    <recommendedName>
        <fullName evidence="6">Protein kinase domain-containing protein</fullName>
    </recommendedName>
</protein>
<feature type="region of interest" description="Disordered" evidence="5">
    <location>
        <begin position="17"/>
        <end position="43"/>
    </location>
</feature>
<evidence type="ECO:0000256" key="2">
    <source>
        <dbReference type="ARBA" id="ARBA00022741"/>
    </source>
</evidence>
<dbReference type="SUPFAM" id="SSF56112">
    <property type="entry name" value="Protein kinase-like (PK-like)"/>
    <property type="match status" value="1"/>
</dbReference>
<dbReference type="PANTHER" id="PTHR44329:SF255">
    <property type="entry name" value="OS02G0527600 PROTEIN"/>
    <property type="match status" value="1"/>
</dbReference>
<dbReference type="Gramene" id="Kaladp0087s0068.1.v1.1">
    <property type="protein sequence ID" value="Kaladp0087s0068.1.v1.1"/>
    <property type="gene ID" value="Kaladp0087s0068.v1.1"/>
</dbReference>
<keyword evidence="3" id="KW-0418">Kinase</keyword>
<keyword evidence="4" id="KW-0067">ATP-binding</keyword>
<reference evidence="7" key="1">
    <citation type="submission" date="2021-01" db="UniProtKB">
        <authorList>
            <consortium name="EnsemblPlants"/>
        </authorList>
    </citation>
    <scope>IDENTIFICATION</scope>
</reference>
<evidence type="ECO:0000256" key="3">
    <source>
        <dbReference type="ARBA" id="ARBA00022777"/>
    </source>
</evidence>
<dbReference type="PRINTS" id="PR00109">
    <property type="entry name" value="TYRKINASE"/>
</dbReference>
<dbReference type="PANTHER" id="PTHR44329">
    <property type="entry name" value="SERINE/THREONINE-PROTEIN KINASE TNNI3K-RELATED"/>
    <property type="match status" value="1"/>
</dbReference>
<dbReference type="Gene3D" id="1.10.510.10">
    <property type="entry name" value="Transferase(Phosphotransferase) domain 1"/>
    <property type="match status" value="1"/>
</dbReference>
<dbReference type="PROSITE" id="PS50011">
    <property type="entry name" value="PROTEIN_KINASE_DOM"/>
    <property type="match status" value="1"/>
</dbReference>
<dbReference type="FunFam" id="1.10.510.10:FF:000193">
    <property type="entry name" value="Serine/threonine-protein kinase CTR1"/>
    <property type="match status" value="1"/>
</dbReference>
<dbReference type="Gene3D" id="3.30.200.20">
    <property type="entry name" value="Phosphorylase Kinase, domain 1"/>
    <property type="match status" value="1"/>
</dbReference>
<keyword evidence="1" id="KW-0808">Transferase</keyword>
<dbReference type="GO" id="GO:0004674">
    <property type="term" value="F:protein serine/threonine kinase activity"/>
    <property type="evidence" value="ECO:0007669"/>
    <property type="project" value="TreeGrafter"/>
</dbReference>
<dbReference type="GO" id="GO:0005524">
    <property type="term" value="F:ATP binding"/>
    <property type="evidence" value="ECO:0007669"/>
    <property type="project" value="UniProtKB-KW"/>
</dbReference>
<dbReference type="InterPro" id="IPR000719">
    <property type="entry name" value="Prot_kinase_dom"/>
</dbReference>
<accession>A0A7N0UWI0</accession>
<proteinExistence type="predicted"/>
<name>A0A7N0UWI0_KALFE</name>
<dbReference type="Pfam" id="PF07714">
    <property type="entry name" value="PK_Tyr_Ser-Thr"/>
    <property type="match status" value="1"/>
</dbReference>
<dbReference type="EnsemblPlants" id="Kaladp0087s0068.1.v1.1">
    <property type="protein sequence ID" value="Kaladp0087s0068.1.v1.1"/>
    <property type="gene ID" value="Kaladp0087s0068.v1.1"/>
</dbReference>
<evidence type="ECO:0000256" key="1">
    <source>
        <dbReference type="ARBA" id="ARBA00022679"/>
    </source>
</evidence>
<keyword evidence="8" id="KW-1185">Reference proteome</keyword>
<dbReference type="InterPro" id="IPR008271">
    <property type="entry name" value="Ser/Thr_kinase_AS"/>
</dbReference>
<dbReference type="SMART" id="SM00220">
    <property type="entry name" value="S_TKc"/>
    <property type="match status" value="1"/>
</dbReference>
<evidence type="ECO:0000313" key="8">
    <source>
        <dbReference type="Proteomes" id="UP000594263"/>
    </source>
</evidence>
<dbReference type="InterPro" id="IPR011009">
    <property type="entry name" value="Kinase-like_dom_sf"/>
</dbReference>
<dbReference type="InterPro" id="IPR001245">
    <property type="entry name" value="Ser-Thr/Tyr_kinase_cat_dom"/>
</dbReference>
<sequence>MGTPDCRGDYSLLAQLPDDQLPAGTSSAISPPPIPGDNRFKTNKPYRPTTLEGFADIRSATRPRVAPVVNKVAGLQRQSSDSSFGGSSLSSDYYAPTLSAAATSEFDPSGELFRANGLGTVGETGMDGSGWTRSWAQQTEESYQLQLALTVRVSSDATCADDPNFLDPVPDVSAPRTASASAEPMSHRFWVNGCLSYFDKVPDGFYLVDGMNPYMWTMCTDLQESGRIPSIESLKSIDLTSDSSIDVVLVDLRYDLSLKDLLTTAQRISTSCITTHEVAGQLAELVCAHMGGAVSVEESELLSTWRECSDNLKDCFKSVVFPIGSLSFGLCKHRSLLFKLLADAIDLPCRVAKGCKYCARDDASSCLVRFGIDREYTVDLMGKPGCFRDPDSSLNGPSSILVSSPLRFPVSKPVDINFSSLAKQYFADCLTLGLAFDDSVADDVKGRDANEKQMIARGRISEHSRNMLPGVHVGDTQLQTSGAPSQNQMIPLSADSKKAPVLSNTSTGFVRGIKYLDKGHAFPSESNEDLSFNMEDLEIPWDDLVLKEKIGSVTQCSYLLYLSLGSNLLVWLDARVMKTMEVAVKILTEQDFPEDASFQKFLREFLREVWIMKSLRHPNIVLFMGAVTQRPHLSIVTEYLSRGSLFRLLHRQGAREALDERRRLNMAYDVAKGMNYLHKRNPPIVHRDLKSPNLLVDKKFTVKVADFGLSRLKTNTYISSKSAAGTPEWMAPEVLRDEPSNEKSDVYSFGVILWELVTMQQPWSNLNAAQVVAAVGFRGKRLEIPRELNSQVASIIEACWAIEPWKRPSFSTIMEMLRPLIKVPLPQSSNVNKAAVG</sequence>
<dbReference type="InterPro" id="IPR051681">
    <property type="entry name" value="Ser/Thr_Kinases-Pseudokinases"/>
</dbReference>
<dbReference type="AlphaFoldDB" id="A0A7N0UWI0"/>
<dbReference type="Pfam" id="PF14381">
    <property type="entry name" value="EDR1_CTR1_ARMC3_pept"/>
    <property type="match status" value="1"/>
</dbReference>
<evidence type="ECO:0000313" key="7">
    <source>
        <dbReference type="EnsemblPlants" id="Kaladp0087s0068.1.v1.1"/>
    </source>
</evidence>
<organism evidence="7 8">
    <name type="scientific">Kalanchoe fedtschenkoi</name>
    <name type="common">Lavender scallops</name>
    <name type="synonym">South American air plant</name>
    <dbReference type="NCBI Taxonomy" id="63787"/>
    <lineage>
        <taxon>Eukaryota</taxon>
        <taxon>Viridiplantae</taxon>
        <taxon>Streptophyta</taxon>
        <taxon>Embryophyta</taxon>
        <taxon>Tracheophyta</taxon>
        <taxon>Spermatophyta</taxon>
        <taxon>Magnoliopsida</taxon>
        <taxon>eudicotyledons</taxon>
        <taxon>Gunneridae</taxon>
        <taxon>Pentapetalae</taxon>
        <taxon>Saxifragales</taxon>
        <taxon>Crassulaceae</taxon>
        <taxon>Kalanchoe</taxon>
    </lineage>
</organism>
<dbReference type="CDD" id="cd13999">
    <property type="entry name" value="STKc_MAP3K-like"/>
    <property type="match status" value="1"/>
</dbReference>
<dbReference type="InterPro" id="IPR055164">
    <property type="entry name" value="EDR1/CTR1/ARMC3-like_pept-like"/>
</dbReference>